<evidence type="ECO:0000313" key="3">
    <source>
        <dbReference type="Proteomes" id="UP000002484"/>
    </source>
</evidence>
<dbReference type="InterPro" id="IPR050744">
    <property type="entry name" value="AI-2_Isomerase_LsrG"/>
</dbReference>
<dbReference type="RefSeq" id="WP_013424619.1">
    <property type="nucleotide sequence ID" value="NC_014666.1"/>
</dbReference>
<protein>
    <submittedName>
        <fullName evidence="2">Antibiotic biosynthesis monooxygenase</fullName>
    </submittedName>
</protein>
<keyword evidence="2" id="KW-0560">Oxidoreductase</keyword>
<keyword evidence="3" id="KW-1185">Reference proteome</keyword>
<organism evidence="2 3">
    <name type="scientific">Pseudofrankia inefficax (strain DSM 45817 / CECT 9037 / DDB 130130 / EuI1c)</name>
    <name type="common">Frankia inefficax</name>
    <dbReference type="NCBI Taxonomy" id="298654"/>
    <lineage>
        <taxon>Bacteria</taxon>
        <taxon>Bacillati</taxon>
        <taxon>Actinomycetota</taxon>
        <taxon>Actinomycetes</taxon>
        <taxon>Frankiales</taxon>
        <taxon>Frankiaceae</taxon>
        <taxon>Pseudofrankia</taxon>
    </lineage>
</organism>
<dbReference type="STRING" id="298654.FraEuI1c_3492"/>
<dbReference type="GO" id="GO:0004497">
    <property type="term" value="F:monooxygenase activity"/>
    <property type="evidence" value="ECO:0007669"/>
    <property type="project" value="UniProtKB-KW"/>
</dbReference>
<dbReference type="InParanoid" id="E3IZ74"/>
<reference evidence="2 3" key="1">
    <citation type="submission" date="2010-10" db="EMBL/GenBank/DDBJ databases">
        <title>Complete sequence of Frankia sp. EuI1c.</title>
        <authorList>
            <consortium name="US DOE Joint Genome Institute"/>
            <person name="Lucas S."/>
            <person name="Copeland A."/>
            <person name="Lapidus A."/>
            <person name="Cheng J.-F."/>
            <person name="Bruce D."/>
            <person name="Goodwin L."/>
            <person name="Pitluck S."/>
            <person name="Chertkov O."/>
            <person name="Detter J.C."/>
            <person name="Han C."/>
            <person name="Tapia R."/>
            <person name="Land M."/>
            <person name="Hauser L."/>
            <person name="Jeffries C."/>
            <person name="Kyrpides N."/>
            <person name="Ivanova N."/>
            <person name="Mikhailova N."/>
            <person name="Beauchemin N."/>
            <person name="Sen A."/>
            <person name="Sur S.A."/>
            <person name="Gtari M."/>
            <person name="Wall L."/>
            <person name="Tisa L."/>
            <person name="Woyke T."/>
        </authorList>
    </citation>
    <scope>NUCLEOTIDE SEQUENCE [LARGE SCALE GENOMIC DNA]</scope>
    <source>
        <strain evidence="3">DSM 45817 / CECT 9037 / EuI1c</strain>
    </source>
</reference>
<dbReference type="InterPro" id="IPR011008">
    <property type="entry name" value="Dimeric_a/b-barrel"/>
</dbReference>
<dbReference type="PANTHER" id="PTHR33336">
    <property type="entry name" value="QUINOL MONOOXYGENASE YGIN-RELATED"/>
    <property type="match status" value="1"/>
</dbReference>
<dbReference type="PROSITE" id="PS51725">
    <property type="entry name" value="ABM"/>
    <property type="match status" value="1"/>
</dbReference>
<sequence length="110" mass="12519">MIFIVVRFRVLPADADRWPAIVEDFTQATRGEPGCLWFDWSRSLEDPTEYVLVEAFRDDEAGTAHVQSAHFLAARRTLPDHLVETPRIVNVTVPGDDWSQLGEMTVPNRP</sequence>
<dbReference type="KEGG" id="fri:FraEuI1c_3492"/>
<evidence type="ECO:0000313" key="2">
    <source>
        <dbReference type="EMBL" id="ADP81501.1"/>
    </source>
</evidence>
<dbReference type="OrthoDB" id="8452260at2"/>
<keyword evidence="2" id="KW-0503">Monooxygenase</keyword>
<dbReference type="InterPro" id="IPR007138">
    <property type="entry name" value="ABM_dom"/>
</dbReference>
<accession>E3IZ74</accession>
<feature type="domain" description="ABM" evidence="1">
    <location>
        <begin position="2"/>
        <end position="93"/>
    </location>
</feature>
<proteinExistence type="predicted"/>
<dbReference type="Gene3D" id="3.30.70.100">
    <property type="match status" value="1"/>
</dbReference>
<name>E3IZ74_PSEI1</name>
<gene>
    <name evidence="2" type="ordered locus">FraEuI1c_3492</name>
</gene>
<dbReference type="HOGENOM" id="CLU_131496_7_0_11"/>
<dbReference type="Pfam" id="PF03992">
    <property type="entry name" value="ABM"/>
    <property type="match status" value="1"/>
</dbReference>
<evidence type="ECO:0000259" key="1">
    <source>
        <dbReference type="PROSITE" id="PS51725"/>
    </source>
</evidence>
<dbReference type="EMBL" id="CP002299">
    <property type="protein sequence ID" value="ADP81501.1"/>
    <property type="molecule type" value="Genomic_DNA"/>
</dbReference>
<dbReference type="AlphaFoldDB" id="E3IZ74"/>
<dbReference type="eggNOG" id="COG1359">
    <property type="taxonomic scope" value="Bacteria"/>
</dbReference>
<dbReference type="SUPFAM" id="SSF54909">
    <property type="entry name" value="Dimeric alpha+beta barrel"/>
    <property type="match status" value="1"/>
</dbReference>
<dbReference type="PANTHER" id="PTHR33336:SF3">
    <property type="entry name" value="ABM DOMAIN-CONTAINING PROTEIN"/>
    <property type="match status" value="1"/>
</dbReference>
<dbReference type="Proteomes" id="UP000002484">
    <property type="component" value="Chromosome"/>
</dbReference>